<evidence type="ECO:0000256" key="1">
    <source>
        <dbReference type="ARBA" id="ARBA00006865"/>
    </source>
</evidence>
<dbReference type="OrthoDB" id="9809583at2"/>
<dbReference type="EC" id="3.2.1.178" evidence="8"/>
<dbReference type="Gene3D" id="2.60.120.200">
    <property type="match status" value="1"/>
</dbReference>
<dbReference type="InterPro" id="IPR016287">
    <property type="entry name" value="Beta_agarase"/>
</dbReference>
<dbReference type="PROSITE" id="PS51762">
    <property type="entry name" value="GH16_2"/>
    <property type="match status" value="1"/>
</dbReference>
<evidence type="ECO:0000256" key="2">
    <source>
        <dbReference type="ARBA" id="ARBA00022729"/>
    </source>
</evidence>
<keyword evidence="2 6" id="KW-0732">Signal</keyword>
<protein>
    <submittedName>
        <fullName evidence="8">Beta-porphyranase B</fullName>
        <ecNumber evidence="8">3.2.1.178</ecNumber>
    </submittedName>
</protein>
<dbReference type="RefSeq" id="WP_146404292.1">
    <property type="nucleotide sequence ID" value="NZ_SJPJ01000002.1"/>
</dbReference>
<dbReference type="PANTHER" id="PTHR10963">
    <property type="entry name" value="GLYCOSYL HYDROLASE-RELATED"/>
    <property type="match status" value="1"/>
</dbReference>
<proteinExistence type="inferred from homology"/>
<keyword evidence="4 8" id="KW-0326">Glycosidase</keyword>
<comment type="caution">
    <text evidence="8">The sequence shown here is derived from an EMBL/GenBank/DDBJ whole genome shotgun (WGS) entry which is preliminary data.</text>
</comment>
<dbReference type="InterPro" id="IPR013320">
    <property type="entry name" value="ConA-like_dom_sf"/>
</dbReference>
<dbReference type="PANTHER" id="PTHR10963:SF55">
    <property type="entry name" value="GLYCOSIDE HYDROLASE FAMILY 16 PROTEIN"/>
    <property type="match status" value="1"/>
</dbReference>
<evidence type="ECO:0000256" key="6">
    <source>
        <dbReference type="SAM" id="SignalP"/>
    </source>
</evidence>
<dbReference type="Pfam" id="PF00722">
    <property type="entry name" value="Glyco_hydro_16"/>
    <property type="match status" value="1"/>
</dbReference>
<dbReference type="GO" id="GO:0033916">
    <property type="term" value="F:beta-agarase activity"/>
    <property type="evidence" value="ECO:0007669"/>
    <property type="project" value="InterPro"/>
</dbReference>
<feature type="active site" description="Proton donor" evidence="5">
    <location>
        <position position="146"/>
    </location>
</feature>
<feature type="active site" description="Nucleophile" evidence="5">
    <location>
        <position position="141"/>
    </location>
</feature>
<evidence type="ECO:0000313" key="9">
    <source>
        <dbReference type="Proteomes" id="UP000315010"/>
    </source>
</evidence>
<evidence type="ECO:0000256" key="4">
    <source>
        <dbReference type="ARBA" id="ARBA00023295"/>
    </source>
</evidence>
<evidence type="ECO:0000313" key="8">
    <source>
        <dbReference type="EMBL" id="TWT76540.1"/>
    </source>
</evidence>
<organism evidence="8 9">
    <name type="scientific">Novipirellula herctigrandis</name>
    <dbReference type="NCBI Taxonomy" id="2527986"/>
    <lineage>
        <taxon>Bacteria</taxon>
        <taxon>Pseudomonadati</taxon>
        <taxon>Planctomycetota</taxon>
        <taxon>Planctomycetia</taxon>
        <taxon>Pirellulales</taxon>
        <taxon>Pirellulaceae</taxon>
        <taxon>Novipirellula</taxon>
    </lineage>
</organism>
<evidence type="ECO:0000256" key="3">
    <source>
        <dbReference type="ARBA" id="ARBA00022801"/>
    </source>
</evidence>
<keyword evidence="9" id="KW-1185">Reference proteome</keyword>
<feature type="chain" id="PRO_5022909171" evidence="6">
    <location>
        <begin position="19"/>
        <end position="276"/>
    </location>
</feature>
<evidence type="ECO:0000259" key="7">
    <source>
        <dbReference type="PROSITE" id="PS51762"/>
    </source>
</evidence>
<feature type="domain" description="GH16" evidence="7">
    <location>
        <begin position="7"/>
        <end position="275"/>
    </location>
</feature>
<gene>
    <name evidence="8" type="ORF">CA13_70350</name>
</gene>
<dbReference type="Proteomes" id="UP000315010">
    <property type="component" value="Unassembled WGS sequence"/>
</dbReference>
<dbReference type="GO" id="GO:0005975">
    <property type="term" value="P:carbohydrate metabolic process"/>
    <property type="evidence" value="ECO:0007669"/>
    <property type="project" value="InterPro"/>
</dbReference>
<dbReference type="SUPFAM" id="SSF49899">
    <property type="entry name" value="Concanavalin A-like lectins/glucanases"/>
    <property type="match status" value="1"/>
</dbReference>
<dbReference type="AlphaFoldDB" id="A0A5C5YP68"/>
<feature type="signal peptide" evidence="6">
    <location>
        <begin position="1"/>
        <end position="18"/>
    </location>
</feature>
<accession>A0A5C5YP68</accession>
<evidence type="ECO:0000256" key="5">
    <source>
        <dbReference type="PIRSR" id="PIRSR001097-50"/>
    </source>
</evidence>
<comment type="similarity">
    <text evidence="1">Belongs to the glycosyl hydrolase 16 family.</text>
</comment>
<name>A0A5C5YP68_9BACT</name>
<dbReference type="PIRSF" id="PIRSF001097">
    <property type="entry name" value="Agarase"/>
    <property type="match status" value="1"/>
</dbReference>
<dbReference type="InterPro" id="IPR000757">
    <property type="entry name" value="Beta-glucanase-like"/>
</dbReference>
<dbReference type="EMBL" id="SJPJ01000002">
    <property type="protein sequence ID" value="TWT76540.1"/>
    <property type="molecule type" value="Genomic_DNA"/>
</dbReference>
<keyword evidence="3 8" id="KW-0378">Hydrolase</keyword>
<reference evidence="8 9" key="1">
    <citation type="submission" date="2019-02" db="EMBL/GenBank/DDBJ databases">
        <title>Deep-cultivation of Planctomycetes and their phenomic and genomic characterization uncovers novel biology.</title>
        <authorList>
            <person name="Wiegand S."/>
            <person name="Jogler M."/>
            <person name="Boedeker C."/>
            <person name="Pinto D."/>
            <person name="Vollmers J."/>
            <person name="Rivas-Marin E."/>
            <person name="Kohn T."/>
            <person name="Peeters S.H."/>
            <person name="Heuer A."/>
            <person name="Rast P."/>
            <person name="Oberbeckmann S."/>
            <person name="Bunk B."/>
            <person name="Jeske O."/>
            <person name="Meyerdierks A."/>
            <person name="Storesund J.E."/>
            <person name="Kallscheuer N."/>
            <person name="Luecker S."/>
            <person name="Lage O.M."/>
            <person name="Pohl T."/>
            <person name="Merkel B.J."/>
            <person name="Hornburger P."/>
            <person name="Mueller R.-W."/>
            <person name="Bruemmer F."/>
            <person name="Labrenz M."/>
            <person name="Spormann A.M."/>
            <person name="Op Den Camp H."/>
            <person name="Overmann J."/>
            <person name="Amann R."/>
            <person name="Jetten M.S.M."/>
            <person name="Mascher T."/>
            <person name="Medema M.H."/>
            <person name="Devos D.P."/>
            <person name="Kaster A.-K."/>
            <person name="Ovreas L."/>
            <person name="Rohde M."/>
            <person name="Galperin M.Y."/>
            <person name="Jogler C."/>
        </authorList>
    </citation>
    <scope>NUCLEOTIDE SEQUENCE [LARGE SCALE GENOMIC DNA]</scope>
    <source>
        <strain evidence="8 9">CA13</strain>
    </source>
</reference>
<dbReference type="InterPro" id="IPR050546">
    <property type="entry name" value="Glycosyl_Hydrlase_16"/>
</dbReference>
<sequence length="276" mass="31750" precursor="true">MRKPLALLFFLLVTPCIAEPPQPTDGFEWKLDERFSDEFNGSELDRSKWLDHHPFWKGRPPAKFDPSTLSVSDGMLRIHNRMLDEPEGDYTIAGGAVVSKSNQAHYGYYEARLKASNISMSTTFWMSNRSAPYGDGEASQELDIVEAIGAPQRFPNWNRQWKPNTHFFYTVNGERKGYSQNDSVALDPPSGEAFHTYAAWWVDANTVHYYLDDVHCMTVQPSTEVSPKPFDRPMQINMVTETYKWETTPTPEAISNDEINSSYYDWVRVYQLVKKP</sequence>